<dbReference type="OrthoDB" id="7448775at2"/>
<dbReference type="RefSeq" id="WP_072608334.1">
    <property type="nucleotide sequence ID" value="NZ_CP018172.1"/>
</dbReference>
<sequence length="204" mass="22103">MSQSFEWFDKLTTAAESTDEGRLFKAAGFDLHHTGGGCTAWRRAAVDGYHILVTDSTGTDHRLGDSYVIDAAHPDRWLIGLHLDDGDHLESFDAATVVQAIEAAGRLDEAARRFSPDGDQLVPGSPKTSAATIAAMLSELIETHMLKCDEAFPHPDDCPAHVISEVHKTAAWIQSIRTSGTGAGHLIELSLDDDTSFHIRVEEA</sequence>
<keyword evidence="2" id="KW-1185">Reference proteome</keyword>
<gene>
    <name evidence="1" type="ORF">BSQ44_25595</name>
</gene>
<accession>A0A1L3SZQ2</accession>
<dbReference type="EMBL" id="CP018172">
    <property type="protein sequence ID" value="APH74878.1"/>
    <property type="molecule type" value="Genomic_DNA"/>
</dbReference>
<name>A0A1L3SZQ2_9HYPH</name>
<dbReference type="KEGG" id="meso:BSQ44_25595"/>
<dbReference type="Proteomes" id="UP000182840">
    <property type="component" value="Plasmid unnamed1"/>
</dbReference>
<protein>
    <submittedName>
        <fullName evidence="1">Uncharacterized protein</fullName>
    </submittedName>
</protein>
<keyword evidence="1" id="KW-0614">Plasmid</keyword>
<organism evidence="1 2">
    <name type="scientific">Aquibium oceanicum</name>
    <dbReference type="NCBI Taxonomy" id="1670800"/>
    <lineage>
        <taxon>Bacteria</taxon>
        <taxon>Pseudomonadati</taxon>
        <taxon>Pseudomonadota</taxon>
        <taxon>Alphaproteobacteria</taxon>
        <taxon>Hyphomicrobiales</taxon>
        <taxon>Phyllobacteriaceae</taxon>
        <taxon>Aquibium</taxon>
    </lineage>
</organism>
<proteinExistence type="predicted"/>
<evidence type="ECO:0000313" key="2">
    <source>
        <dbReference type="Proteomes" id="UP000182840"/>
    </source>
</evidence>
<evidence type="ECO:0000313" key="1">
    <source>
        <dbReference type="EMBL" id="APH74878.1"/>
    </source>
</evidence>
<dbReference type="AlphaFoldDB" id="A0A1L3SZQ2"/>
<reference evidence="1 2" key="1">
    <citation type="submission" date="2016-11" db="EMBL/GenBank/DDBJ databases">
        <title>Mesorhizobium oceanicum sp. nov., isolated from deep seawater in South China Sea.</title>
        <authorList>
            <person name="Fu G.-Y."/>
        </authorList>
    </citation>
    <scope>NUCLEOTIDE SEQUENCE [LARGE SCALE GENOMIC DNA]</scope>
    <source>
        <strain evidence="1 2">B7</strain>
        <plasmid evidence="2">Plasmid unnamed1</plasmid>
    </source>
</reference>
<geneLocation type="plasmid" evidence="1">
    <name>unnamed1</name>
</geneLocation>